<organism evidence="4 5">
    <name type="scientific">Ceraceosorus bombacis</name>
    <dbReference type="NCBI Taxonomy" id="401625"/>
    <lineage>
        <taxon>Eukaryota</taxon>
        <taxon>Fungi</taxon>
        <taxon>Dikarya</taxon>
        <taxon>Basidiomycota</taxon>
        <taxon>Ustilaginomycotina</taxon>
        <taxon>Exobasidiomycetes</taxon>
        <taxon>Ceraceosorales</taxon>
        <taxon>Ceraceosoraceae</taxon>
        <taxon>Ceraceosorus</taxon>
    </lineage>
</organism>
<feature type="domain" description="URB1 N-terminal" evidence="2">
    <location>
        <begin position="246"/>
        <end position="576"/>
    </location>
</feature>
<feature type="domain" description="URB1 central HEAT repeat" evidence="3">
    <location>
        <begin position="841"/>
        <end position="970"/>
    </location>
</feature>
<evidence type="ECO:0000313" key="5">
    <source>
        <dbReference type="Proteomes" id="UP000054845"/>
    </source>
</evidence>
<evidence type="ECO:0000259" key="3">
    <source>
        <dbReference type="Pfam" id="PF26140"/>
    </source>
</evidence>
<keyword evidence="5" id="KW-1185">Reference proteome</keyword>
<evidence type="ECO:0000256" key="1">
    <source>
        <dbReference type="SAM" id="MobiDB-lite"/>
    </source>
</evidence>
<dbReference type="InterPro" id="IPR021714">
    <property type="entry name" value="URB1_N"/>
</dbReference>
<dbReference type="InterPro" id="IPR039844">
    <property type="entry name" value="URB1"/>
</dbReference>
<dbReference type="Pfam" id="PF26140">
    <property type="entry name" value="HEAT_URB1"/>
    <property type="match status" value="1"/>
</dbReference>
<dbReference type="InterPro" id="IPR059018">
    <property type="entry name" value="HEAT_URB1"/>
</dbReference>
<proteinExistence type="predicted"/>
<dbReference type="Pfam" id="PF11707">
    <property type="entry name" value="Npa1"/>
    <property type="match status" value="1"/>
</dbReference>
<dbReference type="GO" id="GO:0000463">
    <property type="term" value="P:maturation of LSU-rRNA from tricistronic rRNA transcript (SSU-rRNA, 5.8S rRNA, LSU-rRNA)"/>
    <property type="evidence" value="ECO:0007669"/>
    <property type="project" value="TreeGrafter"/>
</dbReference>
<dbReference type="PANTHER" id="PTHR13500">
    <property type="entry name" value="NUCLEOLAR PRERIBOSOMAL-ASSOCIATED PROTEIN 1"/>
    <property type="match status" value="1"/>
</dbReference>
<dbReference type="PANTHER" id="PTHR13500:SF0">
    <property type="entry name" value="NUCLEOLAR PRE-RIBOSOMAL-ASSOCIATED PROTEIN 1"/>
    <property type="match status" value="1"/>
</dbReference>
<dbReference type="GO" id="GO:0000466">
    <property type="term" value="P:maturation of 5.8S rRNA from tricistronic rRNA transcript (SSU-rRNA, 5.8S rRNA, LSU-rRNA)"/>
    <property type="evidence" value="ECO:0007669"/>
    <property type="project" value="TreeGrafter"/>
</dbReference>
<feature type="region of interest" description="Disordered" evidence="1">
    <location>
        <begin position="1"/>
        <end position="86"/>
    </location>
</feature>
<evidence type="ECO:0000259" key="2">
    <source>
        <dbReference type="Pfam" id="PF11707"/>
    </source>
</evidence>
<evidence type="ECO:0000313" key="4">
    <source>
        <dbReference type="EMBL" id="CEH19266.1"/>
    </source>
</evidence>
<reference evidence="4 5" key="1">
    <citation type="submission" date="2014-09" db="EMBL/GenBank/DDBJ databases">
        <authorList>
            <person name="Magalhaes I.L.F."/>
            <person name="Oliveira U."/>
            <person name="Santos F.R."/>
            <person name="Vidigal T.H.D.A."/>
            <person name="Brescovit A.D."/>
            <person name="Santos A.J."/>
        </authorList>
    </citation>
    <scope>NUCLEOTIDE SEQUENCE [LARGE SCALE GENOMIC DNA]</scope>
</reference>
<name>A0A0N7LBF8_9BASI</name>
<dbReference type="EMBL" id="CCYA01000290">
    <property type="protein sequence ID" value="CEH19266.1"/>
    <property type="molecule type" value="Genomic_DNA"/>
</dbReference>
<dbReference type="STRING" id="401625.A0A0N7LBF8"/>
<accession>A0A0N7LBF8</accession>
<sequence>MSIGNAEASTSKRKHRAEAEAAAGAPIKRRKSRGEDVEVDASPASHALSQTRGTQDEDGEDEPGKGMSATGPTQRPHGSSLAAALSTTSADALRSALSTLRRETRCAVDSAGAREPIAASDGRITLVTQLLTAPSHHGQDDQLPSALASLLAAWDLADAQSLPTLIPLPLFCLAQMLTLLSAHQPTHEMGEAVISALLPPKTQALETSGNGRAPAASSSSIGAYWRRMQAYLVAGQGQGASHGAARGAAAKNETLTLATSRLMLAMSCFAGSKYASRIFDAVSWSGSGAMPRLMTMRRMRSRKGGHKTSRGSTVANPGTFDSPDVRTLWTLLLLSFLRAGSPALSSAVLDLGRPYVPAIVSGLPVDSPEMVVHTLQVLHDSLLVEDVPAAARSALRVPRSKVVALFNEWCIKEILKLYDRKDQTDVVDGEGNRLAVGDVAHHFLTTLCTHPGRGVCFVDRGWYAKASQQPNEEDAAREGIEGSEMADGELAAGRLGATGDNDESELGAQRSPRVYNKILLGVSRALSPSRSLPQQQLTIDILRAAPELVGAYFDSPSGSGLSSSSLEPRPHSSAWVSSVSFLSRVLALPLPERREDTPSTPPPFKNIVAALLPSPLTRAQLQKGLASPDRLVQHITMRLLTRLLDRLVRFKEACHAAISDLQQGQPDSAKAVEQSRTSLDTSANPWDGLVQPSNVVDQWKKRWDAVEKEARQRLPDVASMITSLSAQALGKETSAAPCQTDGQTSLATRQGQRLLLEEGRLRVLLYYCQVSPASALPEAARLDYVRLLLAQSAGMPMAALCRLHALRILSLCIGGASGLRAAPLDVFATVSSASSSASSPKTFFGLLLQLLARDSQESGKASALIRSTCSQALISVMRESVLFEHDPAEWSVWVHAFSGAPNVDSPDRADHVRAFLEDCASRCRKTHHRYLEMSRKHREENTVSDGLSRGIADTELAASPLMATLVEQLSIRLRKHLLDEADVASGTRGTMQRRALVGYAARLLVLLLSSGRPAHPLLAWARELHAAAQADHDVFVVSEMGHALELIEVVAEGRKSVQASPEADCELLRPFKTQINSLLRSQYSRCLWPTCFAAESPSGTRKH</sequence>
<dbReference type="AlphaFoldDB" id="A0A0N7LBF8"/>
<dbReference type="OrthoDB" id="72892at2759"/>
<protein>
    <submittedName>
        <fullName evidence="4">Uncharacterized conserved protein</fullName>
    </submittedName>
</protein>
<dbReference type="Proteomes" id="UP000054845">
    <property type="component" value="Unassembled WGS sequence"/>
</dbReference>
<dbReference type="GO" id="GO:0005730">
    <property type="term" value="C:nucleolus"/>
    <property type="evidence" value="ECO:0007669"/>
    <property type="project" value="TreeGrafter"/>
</dbReference>